<protein>
    <recommendedName>
        <fullName evidence="4">Transglutaminase-like domain-containing protein</fullName>
    </recommendedName>
</protein>
<keyword evidence="3" id="KW-1185">Reference proteome</keyword>
<accession>A0A1V3NBK4</accession>
<organism evidence="2 3">
    <name type="scientific">Thioalkalivibrio denitrificans</name>
    <dbReference type="NCBI Taxonomy" id="108003"/>
    <lineage>
        <taxon>Bacteria</taxon>
        <taxon>Pseudomonadati</taxon>
        <taxon>Pseudomonadota</taxon>
        <taxon>Gammaproteobacteria</taxon>
        <taxon>Chromatiales</taxon>
        <taxon>Ectothiorhodospiraceae</taxon>
        <taxon>Thioalkalivibrio</taxon>
    </lineage>
</organism>
<evidence type="ECO:0000313" key="2">
    <source>
        <dbReference type="EMBL" id="OOG22323.1"/>
    </source>
</evidence>
<comment type="caution">
    <text evidence="2">The sequence shown here is derived from an EMBL/GenBank/DDBJ whole genome shotgun (WGS) entry which is preliminary data.</text>
</comment>
<dbReference type="EMBL" id="MVBK01000104">
    <property type="protein sequence ID" value="OOG22323.1"/>
    <property type="molecule type" value="Genomic_DNA"/>
</dbReference>
<evidence type="ECO:0000256" key="1">
    <source>
        <dbReference type="SAM" id="MobiDB-lite"/>
    </source>
</evidence>
<dbReference type="Proteomes" id="UP000189462">
    <property type="component" value="Unassembled WGS sequence"/>
</dbReference>
<dbReference type="STRING" id="108003.B1C78_15210"/>
<evidence type="ECO:0008006" key="4">
    <source>
        <dbReference type="Google" id="ProtNLM"/>
    </source>
</evidence>
<dbReference type="AlphaFoldDB" id="A0A1V3NBK4"/>
<feature type="region of interest" description="Disordered" evidence="1">
    <location>
        <begin position="222"/>
        <end position="245"/>
    </location>
</feature>
<gene>
    <name evidence="2" type="ORF">B1C78_15210</name>
</gene>
<name>A0A1V3NBK4_9GAMM</name>
<dbReference type="SUPFAM" id="SSF54001">
    <property type="entry name" value="Cysteine proteinases"/>
    <property type="match status" value="1"/>
</dbReference>
<evidence type="ECO:0000313" key="3">
    <source>
        <dbReference type="Proteomes" id="UP000189462"/>
    </source>
</evidence>
<dbReference type="InterPro" id="IPR038765">
    <property type="entry name" value="Papain-like_cys_pep_sf"/>
</dbReference>
<reference evidence="2 3" key="1">
    <citation type="submission" date="2017-02" db="EMBL/GenBank/DDBJ databases">
        <title>Genomic diversity within the haloalkaliphilic genus Thioalkalivibrio.</title>
        <authorList>
            <person name="Ahn A.-C."/>
            <person name="Meier-Kolthoff J."/>
            <person name="Overmars L."/>
            <person name="Richter M."/>
            <person name="Woyke T."/>
            <person name="Sorokin D.Y."/>
            <person name="Muyzer G."/>
        </authorList>
    </citation>
    <scope>NUCLEOTIDE SEQUENCE [LARGE SCALE GENOMIC DNA]</scope>
    <source>
        <strain evidence="2 3">ALJD</strain>
    </source>
</reference>
<proteinExistence type="predicted"/>
<sequence length="823" mass="88577">MAVHDGRKAPMKARGQRGRRLAAILAGCALVLGMPLLAGQVCPGSPGAQPADPAMALRADLVHLHRTTREALEALPFEEFQVQARQAALGDDPQTLFAWVRDETRWLPYAGALRGARGVLMDRTGSSLDRALALAALLEAAGHTARLARAPLELEDLDRLAQIWAERLIPVPPRPAVDAGALDEAIGETAARTALEAETLRRVYGEESDLARQARTRLREQTRLQQESLARHLQPAAASSAPETPADHWWVQLRTASGWQDLDPALPDHRPGQRLVPGAAQATHYADELPAQYRHRLTITVIALQWDGRRFREHVALEHTVPAALLATEQVRIETFPVNLPSLDAMLGNDPGFDQQTLPDAVLEETEWMPLLRIGDEVITDKSVLSDGTVQEQIGQTPQGAALSEATGLLGGIGVRRGRGAEQEEAPPPELAAVLVRLTVEAPDRPAETFERPLVDVAGPAVRSAVPDGFGFTDAMRRQRAAGLLGTLELAGQVAWIPWGLTTGLGYEALMEQRLAALGAVHSAWSDSLEFMGSALEESGLRRSELDRLAFLRRSASPHEAHIALTRLNLLGFVRLVDLDDDGGPRLREGFDLIDNRVDVVAAEGNAREIRLAQGVLDTLLEAELKAGERPLDNTARVFLEDLAAGREWRHIAEVSGLEALDWRPPPDIAAHLESVLADGRQVVLPERLAQGAGAVWWELDPASGGILGMGPDRRGQGVEAILILMNSINNAASAVGMVQTIWACMFNSAGPAQARCCIRNAAVMAAVSSYMSNGLSSYAELSGLVITGGNRLFDMLNRMAIGQMAGQTTSAFLGATAPEGSC</sequence>